<feature type="transmembrane region" description="Helical" evidence="7">
    <location>
        <begin position="432"/>
        <end position="450"/>
    </location>
</feature>
<evidence type="ECO:0000256" key="3">
    <source>
        <dbReference type="ARBA" id="ARBA00022475"/>
    </source>
</evidence>
<evidence type="ECO:0000256" key="5">
    <source>
        <dbReference type="ARBA" id="ARBA00022989"/>
    </source>
</evidence>
<keyword evidence="3" id="KW-1003">Cell membrane</keyword>
<keyword evidence="2" id="KW-0813">Transport</keyword>
<feature type="transmembrane region" description="Helical" evidence="7">
    <location>
        <begin position="198"/>
        <end position="221"/>
    </location>
</feature>
<feature type="transmembrane region" description="Helical" evidence="7">
    <location>
        <begin position="20"/>
        <end position="40"/>
    </location>
</feature>
<sequence>MQNDIYTAELMEKNSIRKLIFRLGIPAMFGQFFNLLYSIVDRIFVGQIPGTGETALASIGICAPALTAVTAFAYMVGIGGASCMSISLGQKNQERAKQTLGSAVTLLLGISVLLTVILLLIRKPLLYTMGCSDAMYPYAETYFTIYILGTIASLLGVGLNQFLLAQGFSKQGMVSVMIGALVNVILDPILIFGCGMGIAGAAAATVFSQCCMAVYVIWQLCGDKIPVRLNFDNINLKLWRQIISIGSMSFLITILDNLIIILLNMALRRYGGPVRGDQLITCATIIQSFMTIVFCPAQGIASGCGTIFSYHYGARHYEKILHGLIGVFLLCGVYIGLLQIAVQAFPEVFVRMFLKNDSLCQLASSSIRMYTMALLGVAVQYALVDGLTAMGKIRFAFPMSVFRKIVYIICIFALPYIADIRFIFYAGTISDAIGALFSIVSFICIANPGLKKELKGSGWKKSREDEVLG</sequence>
<dbReference type="Proteomes" id="UP000613208">
    <property type="component" value="Unassembled WGS sequence"/>
</dbReference>
<feature type="transmembrane region" description="Helical" evidence="7">
    <location>
        <begin position="320"/>
        <end position="342"/>
    </location>
</feature>
<keyword evidence="5 7" id="KW-1133">Transmembrane helix</keyword>
<keyword evidence="4 7" id="KW-0812">Transmembrane</keyword>
<dbReference type="InterPro" id="IPR002528">
    <property type="entry name" value="MATE_fam"/>
</dbReference>
<dbReference type="PANTHER" id="PTHR43823">
    <property type="entry name" value="SPORULATION PROTEIN YKVU"/>
    <property type="match status" value="1"/>
</dbReference>
<keyword evidence="6 7" id="KW-0472">Membrane</keyword>
<feature type="transmembrane region" description="Helical" evidence="7">
    <location>
        <begin position="55"/>
        <end position="78"/>
    </location>
</feature>
<evidence type="ECO:0000256" key="2">
    <source>
        <dbReference type="ARBA" id="ARBA00022448"/>
    </source>
</evidence>
<organism evidence="8 9">
    <name type="scientific">Anaerostipes butyraticus</name>
    <dbReference type="NCBI Taxonomy" id="645466"/>
    <lineage>
        <taxon>Bacteria</taxon>
        <taxon>Bacillati</taxon>
        <taxon>Bacillota</taxon>
        <taxon>Clostridia</taxon>
        <taxon>Lachnospirales</taxon>
        <taxon>Lachnospiraceae</taxon>
        <taxon>Anaerostipes</taxon>
    </lineage>
</organism>
<feature type="transmembrane region" description="Helical" evidence="7">
    <location>
        <begin position="285"/>
        <end position="308"/>
    </location>
</feature>
<dbReference type="GO" id="GO:0042910">
    <property type="term" value="F:xenobiotic transmembrane transporter activity"/>
    <property type="evidence" value="ECO:0007669"/>
    <property type="project" value="InterPro"/>
</dbReference>
<reference evidence="8" key="1">
    <citation type="submission" date="2020-06" db="EMBL/GenBank/DDBJ databases">
        <title>Characterization of fructooligosaccharide metabolism and fructooligosaccharide-degrading enzymes in human commensal butyrate producers.</title>
        <authorList>
            <person name="Tanno H."/>
            <person name="Fujii T."/>
            <person name="Hirano K."/>
            <person name="Maeno S."/>
            <person name="Tonozuka T."/>
            <person name="Sakamoto M."/>
            <person name="Ohkuma M."/>
            <person name="Tochio T."/>
            <person name="Endo A."/>
        </authorList>
    </citation>
    <scope>NUCLEOTIDE SEQUENCE</scope>
    <source>
        <strain evidence="8">JCM 17466</strain>
    </source>
</reference>
<evidence type="ECO:0000256" key="4">
    <source>
        <dbReference type="ARBA" id="ARBA00022692"/>
    </source>
</evidence>
<dbReference type="Pfam" id="PF01554">
    <property type="entry name" value="MatE"/>
    <property type="match status" value="2"/>
</dbReference>
<proteinExistence type="predicted"/>
<dbReference type="GO" id="GO:0005886">
    <property type="term" value="C:plasma membrane"/>
    <property type="evidence" value="ECO:0007669"/>
    <property type="project" value="UniProtKB-SubCell"/>
</dbReference>
<comment type="caution">
    <text evidence="8">The sequence shown here is derived from an EMBL/GenBank/DDBJ whole genome shotgun (WGS) entry which is preliminary data.</text>
</comment>
<evidence type="ECO:0000256" key="6">
    <source>
        <dbReference type="ARBA" id="ARBA00023136"/>
    </source>
</evidence>
<comment type="subcellular location">
    <subcellularLocation>
        <location evidence="1">Cell membrane</location>
        <topology evidence="1">Multi-pass membrane protein</topology>
    </subcellularLocation>
</comment>
<evidence type="ECO:0000256" key="1">
    <source>
        <dbReference type="ARBA" id="ARBA00004651"/>
    </source>
</evidence>
<evidence type="ECO:0000256" key="7">
    <source>
        <dbReference type="SAM" id="Phobius"/>
    </source>
</evidence>
<dbReference type="NCBIfam" id="TIGR00797">
    <property type="entry name" value="matE"/>
    <property type="match status" value="1"/>
</dbReference>
<dbReference type="GO" id="GO:0015297">
    <property type="term" value="F:antiporter activity"/>
    <property type="evidence" value="ECO:0007669"/>
    <property type="project" value="InterPro"/>
</dbReference>
<evidence type="ECO:0000313" key="8">
    <source>
        <dbReference type="EMBL" id="GFO84153.1"/>
    </source>
</evidence>
<dbReference type="PANTHER" id="PTHR43823:SF3">
    <property type="entry name" value="MULTIDRUG EXPORT PROTEIN MEPA"/>
    <property type="match status" value="1"/>
</dbReference>
<feature type="transmembrane region" description="Helical" evidence="7">
    <location>
        <begin position="362"/>
        <end position="384"/>
    </location>
</feature>
<feature type="transmembrane region" description="Helical" evidence="7">
    <location>
        <begin position="141"/>
        <end position="160"/>
    </location>
</feature>
<dbReference type="InterPro" id="IPR051327">
    <property type="entry name" value="MATE_MepA_subfamily"/>
</dbReference>
<feature type="transmembrane region" description="Helical" evidence="7">
    <location>
        <begin position="172"/>
        <end position="192"/>
    </location>
</feature>
<feature type="transmembrane region" description="Helical" evidence="7">
    <location>
        <begin position="242"/>
        <end position="265"/>
    </location>
</feature>
<evidence type="ECO:0000313" key="9">
    <source>
        <dbReference type="Proteomes" id="UP000613208"/>
    </source>
</evidence>
<name>A0A916Q8V8_9FIRM</name>
<dbReference type="PIRSF" id="PIRSF006603">
    <property type="entry name" value="DinF"/>
    <property type="match status" value="1"/>
</dbReference>
<feature type="transmembrane region" description="Helical" evidence="7">
    <location>
        <begin position="99"/>
        <end position="121"/>
    </location>
</feature>
<feature type="transmembrane region" description="Helical" evidence="7">
    <location>
        <begin position="405"/>
        <end position="426"/>
    </location>
</feature>
<gene>
    <name evidence="8" type="ORF">ANBU17_05000</name>
</gene>
<dbReference type="RefSeq" id="WP_201309893.1">
    <property type="nucleotide sequence ID" value="NZ_BLYI01000009.1"/>
</dbReference>
<dbReference type="EMBL" id="BLYI01000009">
    <property type="protein sequence ID" value="GFO84153.1"/>
    <property type="molecule type" value="Genomic_DNA"/>
</dbReference>
<protein>
    <submittedName>
        <fullName evidence="8">MATE family efflux transporter</fullName>
    </submittedName>
</protein>
<accession>A0A916Q8V8</accession>
<dbReference type="AlphaFoldDB" id="A0A916Q8V8"/>
<dbReference type="InterPro" id="IPR048279">
    <property type="entry name" value="MdtK-like"/>
</dbReference>
<keyword evidence="9" id="KW-1185">Reference proteome</keyword>